<feature type="non-terminal residue" evidence="1">
    <location>
        <position position="48"/>
    </location>
</feature>
<accession>A0A383DUM6</accession>
<gene>
    <name evidence="1" type="ORF">METZ01_LOCUS501080</name>
</gene>
<dbReference type="EMBL" id="UINC01220351">
    <property type="protein sequence ID" value="SVE48226.1"/>
    <property type="molecule type" value="Genomic_DNA"/>
</dbReference>
<reference evidence="1" key="1">
    <citation type="submission" date="2018-05" db="EMBL/GenBank/DDBJ databases">
        <authorList>
            <person name="Lanie J.A."/>
            <person name="Ng W.-L."/>
            <person name="Kazmierczak K.M."/>
            <person name="Andrzejewski T.M."/>
            <person name="Davidsen T.M."/>
            <person name="Wayne K.J."/>
            <person name="Tettelin H."/>
            <person name="Glass J.I."/>
            <person name="Rusch D."/>
            <person name="Podicherti R."/>
            <person name="Tsui H.-C.T."/>
            <person name="Winkler M.E."/>
        </authorList>
    </citation>
    <scope>NUCLEOTIDE SEQUENCE</scope>
</reference>
<evidence type="ECO:0000313" key="1">
    <source>
        <dbReference type="EMBL" id="SVE48226.1"/>
    </source>
</evidence>
<dbReference type="AlphaFoldDB" id="A0A383DUM6"/>
<name>A0A383DUM6_9ZZZZ</name>
<organism evidence="1">
    <name type="scientific">marine metagenome</name>
    <dbReference type="NCBI Taxonomy" id="408172"/>
    <lineage>
        <taxon>unclassified sequences</taxon>
        <taxon>metagenomes</taxon>
        <taxon>ecological metagenomes</taxon>
    </lineage>
</organism>
<proteinExistence type="predicted"/>
<protein>
    <submittedName>
        <fullName evidence="1">Uncharacterized protein</fullName>
    </submittedName>
</protein>
<sequence>MVISAAAGLVNRPMTTRTAQIDSENAAINPKNVWKYSIPNGISPVRPK</sequence>